<sequence length="757" mass="84279">MTSSMKLLEPNDEISVKVAITGIPWTKEIANWLQCMEQIPPKDRNSSILIDHQYVQVPSGHDGSPMIREPDGPKYFQRIAANRIKIKPGFCGTYPLTAESKAIVLEENVNIAGTSSFPRKADNMLGLLWIPRRNYPDIIKGLTSDGACLQSDCNYIEGLQITLAPHRNYCTCYVDGLGTNLKCEILHKGALRLSCLDTEKSILKRKIAIILKEASGCESRSEITLPPCGKDRLSPQFFDSIEASPVQLKSAGGSMTCFWRPPPGASPTKYRVWINNSAEIYLLGEEDPSHLFAFIPSKDVQSDTPYSCLVEACFEVELPVPMGVQLVYERGGFLRCYWERPAKVDIPLVHYRTFLYADGRKKEIRPPTNARKTAIDFINERLEPNREYSCEIMACYQENRGRLVCSRASPKSTITSPVPPPSKPLDVKITTPEPRSIQIEWRKPAEAELPDHLLYEFVFKWIPQETEYLITFNPRKEKGGLVYLHKTDRDYQQVEASIAACSEGIEGIGGGCSEAVKVKGITWPGRPEPIKKQSVKVSNLNELIVTWETPKSPPGVMVNYTATIDNEPHNVSHSCNVKHRDFVSSLSCKVKDIPNLNEFNLTVIGCIAPNSDGNGGGCSHPSVRAYHRNMQRSPLTPSNVSAVEIGAGQLQVNFQVDEKLQANTVYFLAEAKVENRTVALCRTYLACVTHFCILEGLNSSVNYTIITRSCNEVNDPMDELCSPPSNPVFASVTISGRASDVVLICTILPKIMFTQLI</sequence>
<dbReference type="InterPro" id="IPR036116">
    <property type="entry name" value="FN3_sf"/>
</dbReference>
<dbReference type="EMBL" id="UYWX01020584">
    <property type="protein sequence ID" value="VDM33426.1"/>
    <property type="molecule type" value="Genomic_DNA"/>
</dbReference>
<evidence type="ECO:0000313" key="4">
    <source>
        <dbReference type="WBParaSite" id="TTAC_0000879501-mRNA-1"/>
    </source>
</evidence>
<dbReference type="OrthoDB" id="6266892at2759"/>
<accession>A0A0R3X5N9</accession>
<reference evidence="2 3" key="2">
    <citation type="submission" date="2018-11" db="EMBL/GenBank/DDBJ databases">
        <authorList>
            <consortium name="Pathogen Informatics"/>
        </authorList>
    </citation>
    <scope>NUCLEOTIDE SEQUENCE [LARGE SCALE GENOMIC DNA]</scope>
</reference>
<evidence type="ECO:0000313" key="3">
    <source>
        <dbReference type="Proteomes" id="UP000274429"/>
    </source>
</evidence>
<evidence type="ECO:0000313" key="2">
    <source>
        <dbReference type="EMBL" id="VDM33426.1"/>
    </source>
</evidence>
<proteinExistence type="predicted"/>
<organism evidence="4">
    <name type="scientific">Hydatigena taeniaeformis</name>
    <name type="common">Feline tapeworm</name>
    <name type="synonym">Taenia taeniaeformis</name>
    <dbReference type="NCBI Taxonomy" id="6205"/>
    <lineage>
        <taxon>Eukaryota</taxon>
        <taxon>Metazoa</taxon>
        <taxon>Spiralia</taxon>
        <taxon>Lophotrochozoa</taxon>
        <taxon>Platyhelminthes</taxon>
        <taxon>Cestoda</taxon>
        <taxon>Eucestoda</taxon>
        <taxon>Cyclophyllidea</taxon>
        <taxon>Taeniidae</taxon>
        <taxon>Hydatigera</taxon>
    </lineage>
</organism>
<protein>
    <submittedName>
        <fullName evidence="4">Fibronectin type-III domain-containing protein</fullName>
    </submittedName>
</protein>
<dbReference type="InterPro" id="IPR003961">
    <property type="entry name" value="FN3_dom"/>
</dbReference>
<feature type="domain" description="Fibronectin type-III" evidence="1">
    <location>
        <begin position="320"/>
        <end position="421"/>
    </location>
</feature>
<reference evidence="4" key="1">
    <citation type="submission" date="2017-02" db="UniProtKB">
        <authorList>
            <consortium name="WormBaseParasite"/>
        </authorList>
    </citation>
    <scope>IDENTIFICATION</scope>
</reference>
<dbReference type="WBParaSite" id="TTAC_0000879501-mRNA-1">
    <property type="protein sequence ID" value="TTAC_0000879501-mRNA-1"/>
    <property type="gene ID" value="TTAC_0000879501"/>
</dbReference>
<dbReference type="SUPFAM" id="SSF49265">
    <property type="entry name" value="Fibronectin type III"/>
    <property type="match status" value="2"/>
</dbReference>
<name>A0A0R3X5N9_HYDTA</name>
<keyword evidence="3" id="KW-1185">Reference proteome</keyword>
<dbReference type="AlphaFoldDB" id="A0A0R3X5N9"/>
<evidence type="ECO:0000259" key="1">
    <source>
        <dbReference type="PROSITE" id="PS50853"/>
    </source>
</evidence>
<dbReference type="STRING" id="6205.A0A0R3X5N9"/>
<dbReference type="SMART" id="SM00060">
    <property type="entry name" value="FN3"/>
    <property type="match status" value="4"/>
</dbReference>
<dbReference type="Proteomes" id="UP000274429">
    <property type="component" value="Unassembled WGS sequence"/>
</dbReference>
<gene>
    <name evidence="2" type="ORF">TTAC_LOCUS8780</name>
</gene>
<dbReference type="PROSITE" id="PS50853">
    <property type="entry name" value="FN3"/>
    <property type="match status" value="1"/>
</dbReference>